<evidence type="ECO:0000313" key="2">
    <source>
        <dbReference type="Proteomes" id="UP000003688"/>
    </source>
</evidence>
<gene>
    <name evidence="1" type="ORF">Cflav_PD2060</name>
</gene>
<keyword evidence="2" id="KW-1185">Reference proteome</keyword>
<accession>B9XMG9</accession>
<reference evidence="1 2" key="1">
    <citation type="journal article" date="2011" name="J. Bacteriol.">
        <title>Genome sequence of 'Pedosphaera parvula' Ellin514, an aerobic Verrucomicrobial isolate from pasture soil.</title>
        <authorList>
            <person name="Kant R."/>
            <person name="van Passel M.W."/>
            <person name="Sangwan P."/>
            <person name="Palva A."/>
            <person name="Lucas S."/>
            <person name="Copeland A."/>
            <person name="Lapidus A."/>
            <person name="Glavina Del Rio T."/>
            <person name="Dalin E."/>
            <person name="Tice H."/>
            <person name="Bruce D."/>
            <person name="Goodwin L."/>
            <person name="Pitluck S."/>
            <person name="Chertkov O."/>
            <person name="Larimer F.W."/>
            <person name="Land M.L."/>
            <person name="Hauser L."/>
            <person name="Brettin T.S."/>
            <person name="Detter J.C."/>
            <person name="Han S."/>
            <person name="de Vos W.M."/>
            <person name="Janssen P.H."/>
            <person name="Smidt H."/>
        </authorList>
    </citation>
    <scope>NUCLEOTIDE SEQUENCE [LARGE SCALE GENOMIC DNA]</scope>
    <source>
        <strain evidence="1 2">Ellin514</strain>
    </source>
</reference>
<dbReference type="AlphaFoldDB" id="B9XMG9"/>
<dbReference type="EMBL" id="ABOX02000034">
    <property type="protein sequence ID" value="EEF59011.1"/>
    <property type="molecule type" value="Genomic_DNA"/>
</dbReference>
<comment type="caution">
    <text evidence="1">The sequence shown here is derived from an EMBL/GenBank/DDBJ whole genome shotgun (WGS) entry which is preliminary data.</text>
</comment>
<protein>
    <submittedName>
        <fullName evidence="1">Uncharacterized protein</fullName>
    </submittedName>
</protein>
<proteinExistence type="predicted"/>
<organism evidence="1 2">
    <name type="scientific">Pedosphaera parvula (strain Ellin514)</name>
    <dbReference type="NCBI Taxonomy" id="320771"/>
    <lineage>
        <taxon>Bacteria</taxon>
        <taxon>Pseudomonadati</taxon>
        <taxon>Verrucomicrobiota</taxon>
        <taxon>Pedosphaerae</taxon>
        <taxon>Pedosphaerales</taxon>
        <taxon>Pedosphaeraceae</taxon>
        <taxon>Pedosphaera</taxon>
    </lineage>
</organism>
<dbReference type="STRING" id="320771.Cflav_PD2060"/>
<sequence length="170" mass="18898">MASPIYLAQKSTEMRDKSPESTAVGAGRSAVASRWWLNFLRWTAFVHLGNMVERKPTSYRSLIRIGLVVCASEPLSRFDFLLDSRADVFRWAPMESRVFCGVSLANTNLQKSAFGTVAAFGGKATMAVRNSWFSTTNKTQLTNVENTFNDMKRAGISFPYGLTLKTIPTP</sequence>
<dbReference type="Proteomes" id="UP000003688">
    <property type="component" value="Unassembled WGS sequence"/>
</dbReference>
<name>B9XMG9_PEDPL</name>
<evidence type="ECO:0000313" key="1">
    <source>
        <dbReference type="EMBL" id="EEF59011.1"/>
    </source>
</evidence>